<protein>
    <recommendedName>
        <fullName evidence="3">Secreted protein</fullName>
    </recommendedName>
</protein>
<organism evidence="1 2">
    <name type="scientific">Mycolicibacterium novocastrense</name>
    <name type="common">Mycobacterium novocastrense</name>
    <dbReference type="NCBI Taxonomy" id="59813"/>
    <lineage>
        <taxon>Bacteria</taxon>
        <taxon>Bacillati</taxon>
        <taxon>Actinomycetota</taxon>
        <taxon>Actinomycetes</taxon>
        <taxon>Mycobacteriales</taxon>
        <taxon>Mycobacteriaceae</taxon>
        <taxon>Mycolicibacterium</taxon>
    </lineage>
</organism>
<evidence type="ECO:0008006" key="3">
    <source>
        <dbReference type="Google" id="ProtNLM"/>
    </source>
</evidence>
<dbReference type="Proteomes" id="UP000069773">
    <property type="component" value="Unassembled WGS sequence"/>
</dbReference>
<reference evidence="1 2" key="1">
    <citation type="journal article" date="2016" name="Genome Announc.">
        <title>Draft Genome Sequences of Five Rapidly Growing Mycobacterium Species, M. thermoresistibile, M. fortuitum subsp. acetamidolyticum, M. canariasense, M. brisbanense, and M. novocastrense.</title>
        <authorList>
            <person name="Katahira K."/>
            <person name="Ogura Y."/>
            <person name="Gotoh Y."/>
            <person name="Hayashi T."/>
        </authorList>
    </citation>
    <scope>NUCLEOTIDE SEQUENCE [LARGE SCALE GENOMIC DNA]</scope>
    <source>
        <strain evidence="1 2">JCM18114</strain>
    </source>
</reference>
<name>A0ABQ0KR97_MYCNV</name>
<comment type="caution">
    <text evidence="1">The sequence shown here is derived from an EMBL/GenBank/DDBJ whole genome shotgun (WGS) entry which is preliminary data.</text>
</comment>
<keyword evidence="2" id="KW-1185">Reference proteome</keyword>
<proteinExistence type="predicted"/>
<accession>A0ABQ0KR97</accession>
<evidence type="ECO:0000313" key="1">
    <source>
        <dbReference type="EMBL" id="GAT11453.1"/>
    </source>
</evidence>
<evidence type="ECO:0000313" key="2">
    <source>
        <dbReference type="Proteomes" id="UP000069773"/>
    </source>
</evidence>
<dbReference type="EMBL" id="BCTA01000069">
    <property type="protein sequence ID" value="GAT11453.1"/>
    <property type="molecule type" value="Genomic_DNA"/>
</dbReference>
<gene>
    <name evidence="1" type="ORF">RMCN_4586</name>
</gene>
<sequence length="199" mass="21281">MTNSARASIRRTWKGSNVTNRLTGVAAAISVILLALTVMAPTPTAAAAVDTADSSVPVDPGTNLEMHVTANCIAAEAKCLFDANANLRRGPDVLGFPGDLWARQTTTLRTMDRSVYINFNFDAPNTRSFKSLTDVEFTTIYFGGGPPEKFQFRGIAWPVDQRTGAPRTDVPLIVCSHIQVVYGGVNITSPDACAQAAFS</sequence>